<dbReference type="AlphaFoldDB" id="A0A432VV99"/>
<evidence type="ECO:0000256" key="3">
    <source>
        <dbReference type="ARBA" id="ARBA00012438"/>
    </source>
</evidence>
<dbReference type="InterPro" id="IPR050351">
    <property type="entry name" value="BphY/WalK/GraS-like"/>
</dbReference>
<evidence type="ECO:0000256" key="14">
    <source>
        <dbReference type="ARBA" id="ARBA00023136"/>
    </source>
</evidence>
<keyword evidence="11" id="KW-0067">ATP-binding</keyword>
<dbReference type="PANTHER" id="PTHR45453">
    <property type="entry name" value="PHOSPHATE REGULON SENSOR PROTEIN PHOR"/>
    <property type="match status" value="1"/>
</dbReference>
<evidence type="ECO:0000256" key="4">
    <source>
        <dbReference type="ARBA" id="ARBA00022448"/>
    </source>
</evidence>
<keyword evidence="12 15" id="KW-1133">Transmembrane helix</keyword>
<dbReference type="InterPro" id="IPR035965">
    <property type="entry name" value="PAS-like_dom_sf"/>
</dbReference>
<evidence type="ECO:0000313" key="17">
    <source>
        <dbReference type="EMBL" id="RUO20453.1"/>
    </source>
</evidence>
<dbReference type="NCBIfam" id="TIGR02966">
    <property type="entry name" value="phoR_proteo"/>
    <property type="match status" value="1"/>
</dbReference>
<comment type="subcellular location">
    <subcellularLocation>
        <location evidence="2">Cell membrane</location>
    </subcellularLocation>
</comment>
<dbReference type="InterPro" id="IPR005467">
    <property type="entry name" value="His_kinase_dom"/>
</dbReference>
<dbReference type="OrthoDB" id="9813151at2"/>
<dbReference type="SUPFAM" id="SSF47384">
    <property type="entry name" value="Homodimeric domain of signal transducing histidine kinase"/>
    <property type="match status" value="1"/>
</dbReference>
<evidence type="ECO:0000256" key="7">
    <source>
        <dbReference type="ARBA" id="ARBA00022679"/>
    </source>
</evidence>
<dbReference type="GO" id="GO:0016036">
    <property type="term" value="P:cellular response to phosphate starvation"/>
    <property type="evidence" value="ECO:0007669"/>
    <property type="project" value="TreeGrafter"/>
</dbReference>
<dbReference type="GO" id="GO:0004721">
    <property type="term" value="F:phosphoprotein phosphatase activity"/>
    <property type="evidence" value="ECO:0007669"/>
    <property type="project" value="InterPro"/>
</dbReference>
<dbReference type="SUPFAM" id="SSF55874">
    <property type="entry name" value="ATPase domain of HSP90 chaperone/DNA topoisomerase II/histidine kinase"/>
    <property type="match status" value="1"/>
</dbReference>
<dbReference type="GO" id="GO:0005524">
    <property type="term" value="F:ATP binding"/>
    <property type="evidence" value="ECO:0007669"/>
    <property type="project" value="UniProtKB-KW"/>
</dbReference>
<keyword evidence="14 15" id="KW-0472">Membrane</keyword>
<dbReference type="InterPro" id="IPR003661">
    <property type="entry name" value="HisK_dim/P_dom"/>
</dbReference>
<evidence type="ECO:0000313" key="18">
    <source>
        <dbReference type="Proteomes" id="UP000288395"/>
    </source>
</evidence>
<comment type="caution">
    <text evidence="17">The sequence shown here is derived from an EMBL/GenBank/DDBJ whole genome shotgun (WGS) entry which is preliminary data.</text>
</comment>
<evidence type="ECO:0000256" key="12">
    <source>
        <dbReference type="ARBA" id="ARBA00022989"/>
    </source>
</evidence>
<keyword evidence="7 17" id="KW-0808">Transferase</keyword>
<dbReference type="Pfam" id="PF00512">
    <property type="entry name" value="HisKA"/>
    <property type="match status" value="1"/>
</dbReference>
<dbReference type="InterPro" id="IPR004358">
    <property type="entry name" value="Sig_transdc_His_kin-like_C"/>
</dbReference>
<dbReference type="Pfam" id="PF02518">
    <property type="entry name" value="HATPase_c"/>
    <property type="match status" value="1"/>
</dbReference>
<gene>
    <name evidence="17" type="primary">phoR</name>
    <name evidence="17" type="ORF">CWE08_08290</name>
</gene>
<dbReference type="PROSITE" id="PS50109">
    <property type="entry name" value="HIS_KIN"/>
    <property type="match status" value="1"/>
</dbReference>
<dbReference type="FunFam" id="3.30.565.10:FF:000006">
    <property type="entry name" value="Sensor histidine kinase WalK"/>
    <property type="match status" value="1"/>
</dbReference>
<keyword evidence="18" id="KW-1185">Reference proteome</keyword>
<evidence type="ECO:0000256" key="15">
    <source>
        <dbReference type="SAM" id="Phobius"/>
    </source>
</evidence>
<comment type="catalytic activity">
    <reaction evidence="1">
        <text>ATP + protein L-histidine = ADP + protein N-phospho-L-histidine.</text>
        <dbReference type="EC" id="2.7.13.3"/>
    </reaction>
</comment>
<dbReference type="Proteomes" id="UP000288395">
    <property type="component" value="Unassembled WGS sequence"/>
</dbReference>
<evidence type="ECO:0000256" key="6">
    <source>
        <dbReference type="ARBA" id="ARBA00022553"/>
    </source>
</evidence>
<feature type="transmembrane region" description="Helical" evidence="15">
    <location>
        <begin position="7"/>
        <end position="26"/>
    </location>
</feature>
<dbReference type="InterPro" id="IPR036890">
    <property type="entry name" value="HATPase_C_sf"/>
</dbReference>
<dbReference type="PRINTS" id="PR00344">
    <property type="entry name" value="BCTRLSENSOR"/>
</dbReference>
<evidence type="ECO:0000256" key="11">
    <source>
        <dbReference type="ARBA" id="ARBA00022840"/>
    </source>
</evidence>
<keyword evidence="4" id="KW-0813">Transport</keyword>
<accession>A0A432VV99</accession>
<dbReference type="InterPro" id="IPR014310">
    <property type="entry name" value="Sig_transdc_His_kinase_PhoR"/>
</dbReference>
<evidence type="ECO:0000256" key="10">
    <source>
        <dbReference type="ARBA" id="ARBA00022777"/>
    </source>
</evidence>
<dbReference type="SMART" id="SM00388">
    <property type="entry name" value="HisKA"/>
    <property type="match status" value="1"/>
</dbReference>
<evidence type="ECO:0000256" key="13">
    <source>
        <dbReference type="ARBA" id="ARBA00023012"/>
    </source>
</evidence>
<dbReference type="FunFam" id="1.10.287.130:FF:000001">
    <property type="entry name" value="Two-component sensor histidine kinase"/>
    <property type="match status" value="1"/>
</dbReference>
<sequence>MERHYSLYRLAIRLLLWLLPFVLVGWLLDGLWLALAIGLACSVAWNFFFFQRLNRWLWQSRTTLPPSAPGAWSDIYDGIYGTLRRAQSKRRQLSILLQRFRQAAEAIPDAGMVLNADGSLEWTNKLAQIYFGIRWPADKNIRITNLIRYPRFIKYFDKGDFREAITLVSPTGDQRELELRIMPYSGTQLLVIARDVTQLRKLERMRKDFVANVSHELKTPLTVMNGYLEMLEDGEHLPPQMMEKAVRDMQGQTQRMQKMVNQLLELSRMEAQTQDNFSKRVAMSRVLNDIITELGPVMQEKRIHLDLAITPDLSVWGSEDKLRSAAMNLITNAIKYSPEGSTIKVIWQLNRGYAEFAVSDSGPGIPAEHIPRLTERFYRVEKDRNSSSGGTGLGLSIVKHALEHHRSKLQVESTIGAGSRFYFRISPELVSTTTN</sequence>
<keyword evidence="9" id="KW-0547">Nucleotide-binding</keyword>
<evidence type="ECO:0000256" key="9">
    <source>
        <dbReference type="ARBA" id="ARBA00022741"/>
    </source>
</evidence>
<name>A0A432VV99_9GAMM</name>
<reference evidence="18" key="1">
    <citation type="journal article" date="2018" name="Front. Microbiol.">
        <title>Genome-Based Analysis Reveals the Taxonomy and Diversity of the Family Idiomarinaceae.</title>
        <authorList>
            <person name="Liu Y."/>
            <person name="Lai Q."/>
            <person name="Shao Z."/>
        </authorList>
    </citation>
    <scope>NUCLEOTIDE SEQUENCE [LARGE SCALE GENOMIC DNA]</scope>
    <source>
        <strain evidence="18">GBPy7</strain>
    </source>
</reference>
<dbReference type="Gene3D" id="3.30.450.20">
    <property type="entry name" value="PAS domain"/>
    <property type="match status" value="1"/>
</dbReference>
<organism evidence="17 18">
    <name type="scientific">Aliidiomarina iranensis</name>
    <dbReference type="NCBI Taxonomy" id="1434071"/>
    <lineage>
        <taxon>Bacteria</taxon>
        <taxon>Pseudomonadati</taxon>
        <taxon>Pseudomonadota</taxon>
        <taxon>Gammaproteobacteria</taxon>
        <taxon>Alteromonadales</taxon>
        <taxon>Idiomarinaceae</taxon>
        <taxon>Aliidiomarina</taxon>
    </lineage>
</organism>
<dbReference type="Gene3D" id="1.10.287.130">
    <property type="match status" value="1"/>
</dbReference>
<dbReference type="CDD" id="cd00082">
    <property type="entry name" value="HisKA"/>
    <property type="match status" value="1"/>
</dbReference>
<feature type="domain" description="Histidine kinase" evidence="16">
    <location>
        <begin position="212"/>
        <end position="429"/>
    </location>
</feature>
<dbReference type="SMART" id="SM00387">
    <property type="entry name" value="HATPase_c"/>
    <property type="match status" value="1"/>
</dbReference>
<dbReference type="EMBL" id="PIPJ01000005">
    <property type="protein sequence ID" value="RUO20453.1"/>
    <property type="molecule type" value="Genomic_DNA"/>
</dbReference>
<dbReference type="EC" id="2.7.13.3" evidence="3"/>
<keyword evidence="8 15" id="KW-0812">Transmembrane</keyword>
<dbReference type="InterPro" id="IPR036097">
    <property type="entry name" value="HisK_dim/P_sf"/>
</dbReference>
<feature type="transmembrane region" description="Helical" evidence="15">
    <location>
        <begin position="32"/>
        <end position="50"/>
    </location>
</feature>
<dbReference type="PANTHER" id="PTHR45453:SF1">
    <property type="entry name" value="PHOSPHATE REGULON SENSOR PROTEIN PHOR"/>
    <property type="match status" value="1"/>
</dbReference>
<keyword evidence="10 17" id="KW-0418">Kinase</keyword>
<dbReference type="SUPFAM" id="SSF55785">
    <property type="entry name" value="PYP-like sensor domain (PAS domain)"/>
    <property type="match status" value="1"/>
</dbReference>
<proteinExistence type="predicted"/>
<dbReference type="InterPro" id="IPR021766">
    <property type="entry name" value="PhoR_N"/>
</dbReference>
<evidence type="ECO:0000256" key="1">
    <source>
        <dbReference type="ARBA" id="ARBA00000085"/>
    </source>
</evidence>
<dbReference type="GO" id="GO:0000155">
    <property type="term" value="F:phosphorelay sensor kinase activity"/>
    <property type="evidence" value="ECO:0007669"/>
    <property type="project" value="InterPro"/>
</dbReference>
<evidence type="ECO:0000259" key="16">
    <source>
        <dbReference type="PROSITE" id="PS50109"/>
    </source>
</evidence>
<dbReference type="InterPro" id="IPR003594">
    <property type="entry name" value="HATPase_dom"/>
</dbReference>
<dbReference type="GO" id="GO:0005886">
    <property type="term" value="C:plasma membrane"/>
    <property type="evidence" value="ECO:0007669"/>
    <property type="project" value="UniProtKB-SubCell"/>
</dbReference>
<evidence type="ECO:0000256" key="5">
    <source>
        <dbReference type="ARBA" id="ARBA00022475"/>
    </source>
</evidence>
<keyword evidence="5" id="KW-1003">Cell membrane</keyword>
<protein>
    <recommendedName>
        <fullName evidence="3">histidine kinase</fullName>
        <ecNumber evidence="3">2.7.13.3</ecNumber>
    </recommendedName>
</protein>
<evidence type="ECO:0000256" key="8">
    <source>
        <dbReference type="ARBA" id="ARBA00022692"/>
    </source>
</evidence>
<dbReference type="Gene3D" id="3.30.565.10">
    <property type="entry name" value="Histidine kinase-like ATPase, C-terminal domain"/>
    <property type="match status" value="1"/>
</dbReference>
<keyword evidence="13" id="KW-0902">Two-component regulatory system</keyword>
<keyword evidence="6" id="KW-0597">Phosphoprotein</keyword>
<evidence type="ECO:0000256" key="2">
    <source>
        <dbReference type="ARBA" id="ARBA00004236"/>
    </source>
</evidence>
<dbReference type="NCBIfam" id="NF008235">
    <property type="entry name" value="PRK11006.1"/>
    <property type="match status" value="1"/>
</dbReference>
<dbReference type="RefSeq" id="WP_126767436.1">
    <property type="nucleotide sequence ID" value="NZ_PIPJ01000005.1"/>
</dbReference>
<dbReference type="Pfam" id="PF11808">
    <property type="entry name" value="PhoR"/>
    <property type="match status" value="1"/>
</dbReference>